<name>K5X0B0_AGABU</name>
<dbReference type="Proteomes" id="UP000008493">
    <property type="component" value="Unassembled WGS sequence"/>
</dbReference>
<dbReference type="PANTHER" id="PTHR14140">
    <property type="entry name" value="E3 UBIQUITIN-PROTEIN LIGASE UHRF-RELATED"/>
    <property type="match status" value="1"/>
</dbReference>
<reference evidence="6" key="1">
    <citation type="journal article" date="2012" name="Proc. Natl. Acad. Sci. U.S.A.">
        <title>Genome sequence of the button mushroom Agaricus bisporus reveals mechanisms governing adaptation to a humic-rich ecological niche.</title>
        <authorList>
            <person name="Morin E."/>
            <person name="Kohler A."/>
            <person name="Baker A.R."/>
            <person name="Foulongne-Oriol M."/>
            <person name="Lombard V."/>
            <person name="Nagy L.G."/>
            <person name="Ohm R.A."/>
            <person name="Patyshakuliyeva A."/>
            <person name="Brun A."/>
            <person name="Aerts A.L."/>
            <person name="Bailey A.M."/>
            <person name="Billette C."/>
            <person name="Coutinho P.M."/>
            <person name="Deakin G."/>
            <person name="Doddapaneni H."/>
            <person name="Floudas D."/>
            <person name="Grimwood J."/>
            <person name="Hilden K."/>
            <person name="Kuees U."/>
            <person name="LaButti K.M."/>
            <person name="Lapidus A."/>
            <person name="Lindquist E.A."/>
            <person name="Lucas S.M."/>
            <person name="Murat C."/>
            <person name="Riley R.W."/>
            <person name="Salamov A.A."/>
            <person name="Schmutz J."/>
            <person name="Subramanian V."/>
            <person name="Woesten H.A.B."/>
            <person name="Xu J."/>
            <person name="Eastwood D.C."/>
            <person name="Foster G.D."/>
            <person name="Sonnenberg A.S."/>
            <person name="Cullen D."/>
            <person name="de Vries R.P."/>
            <person name="Lundell T."/>
            <person name="Hibbett D.S."/>
            <person name="Henrissat B."/>
            <person name="Burton K.S."/>
            <person name="Kerrigan R.W."/>
            <person name="Challen M.P."/>
            <person name="Grigoriev I.V."/>
            <person name="Martin F."/>
        </authorList>
    </citation>
    <scope>NUCLEOTIDE SEQUENCE [LARGE SCALE GENOMIC DNA]</scope>
    <source>
        <strain evidence="6">JB137-S8 / ATCC MYA-4627 / FGSC 10392</strain>
    </source>
</reference>
<dbReference type="SUPFAM" id="SSF88697">
    <property type="entry name" value="PUA domain-like"/>
    <property type="match status" value="1"/>
</dbReference>
<evidence type="ECO:0000256" key="2">
    <source>
        <dbReference type="PROSITE-ProRule" id="PRU00358"/>
    </source>
</evidence>
<dbReference type="InParanoid" id="K5X0B0"/>
<dbReference type="InterPro" id="IPR036987">
    <property type="entry name" value="SRA-YDG_sf"/>
</dbReference>
<dbReference type="OMA" id="GNTILYT"/>
<feature type="region of interest" description="Disordered" evidence="3">
    <location>
        <begin position="1"/>
        <end position="54"/>
    </location>
</feature>
<dbReference type="AlphaFoldDB" id="K5X0B0"/>
<keyword evidence="1 2" id="KW-0539">Nucleus</keyword>
<dbReference type="InterPro" id="IPR003105">
    <property type="entry name" value="SRA_YDG"/>
</dbReference>
<dbReference type="OrthoDB" id="2270193at2759"/>
<accession>K5X0B0</accession>
<proteinExistence type="predicted"/>
<dbReference type="InterPro" id="IPR045134">
    <property type="entry name" value="UHRF1/2-like"/>
</dbReference>
<dbReference type="STRING" id="597362.K5X0B0"/>
<dbReference type="GO" id="GO:0044027">
    <property type="term" value="P:negative regulation of gene expression via chromosomal CpG island methylation"/>
    <property type="evidence" value="ECO:0007669"/>
    <property type="project" value="TreeGrafter"/>
</dbReference>
<dbReference type="PANTHER" id="PTHR14140:SF27">
    <property type="entry name" value="OS04G0289800 PROTEIN"/>
    <property type="match status" value="1"/>
</dbReference>
<dbReference type="SMART" id="SM00466">
    <property type="entry name" value="SRA"/>
    <property type="match status" value="1"/>
</dbReference>
<dbReference type="eggNOG" id="ENOG502QRDQ">
    <property type="taxonomic scope" value="Eukaryota"/>
</dbReference>
<dbReference type="Pfam" id="PF02182">
    <property type="entry name" value="SAD_SRA"/>
    <property type="match status" value="1"/>
</dbReference>
<dbReference type="GO" id="GO:0005634">
    <property type="term" value="C:nucleus"/>
    <property type="evidence" value="ECO:0007669"/>
    <property type="project" value="UniProtKB-SubCell"/>
</dbReference>
<dbReference type="KEGG" id="abp:AGABI1DRAFT108859"/>
<comment type="subcellular location">
    <subcellularLocation>
        <location evidence="2">Nucleus</location>
    </subcellularLocation>
</comment>
<evidence type="ECO:0000256" key="3">
    <source>
        <dbReference type="SAM" id="MobiDB-lite"/>
    </source>
</evidence>
<dbReference type="InterPro" id="IPR015947">
    <property type="entry name" value="PUA-like_sf"/>
</dbReference>
<gene>
    <name evidence="5" type="ORF">AGABI1DRAFT_108859</name>
</gene>
<organism evidence="5 6">
    <name type="scientific">Agaricus bisporus var. burnettii (strain JB137-S8 / ATCC MYA-4627 / FGSC 10392)</name>
    <name type="common">White button mushroom</name>
    <dbReference type="NCBI Taxonomy" id="597362"/>
    <lineage>
        <taxon>Eukaryota</taxon>
        <taxon>Fungi</taxon>
        <taxon>Dikarya</taxon>
        <taxon>Basidiomycota</taxon>
        <taxon>Agaricomycotina</taxon>
        <taxon>Agaricomycetes</taxon>
        <taxon>Agaricomycetidae</taxon>
        <taxon>Agaricales</taxon>
        <taxon>Agaricineae</taxon>
        <taxon>Agaricaceae</taxon>
        <taxon>Agaricus</taxon>
    </lineage>
</organism>
<dbReference type="GeneID" id="18822640"/>
<evidence type="ECO:0000256" key="1">
    <source>
        <dbReference type="ARBA" id="ARBA00023242"/>
    </source>
</evidence>
<dbReference type="Gene3D" id="2.30.280.10">
    <property type="entry name" value="SRA-YDG"/>
    <property type="match status" value="1"/>
</dbReference>
<feature type="domain" description="YDG" evidence="4">
    <location>
        <begin position="53"/>
        <end position="206"/>
    </location>
</feature>
<dbReference type="GO" id="GO:0016567">
    <property type="term" value="P:protein ubiquitination"/>
    <property type="evidence" value="ECO:0007669"/>
    <property type="project" value="TreeGrafter"/>
</dbReference>
<evidence type="ECO:0000259" key="4">
    <source>
        <dbReference type="PROSITE" id="PS51015"/>
    </source>
</evidence>
<keyword evidence="6" id="KW-1185">Reference proteome</keyword>
<dbReference type="HOGENOM" id="CLU_090083_2_0_1"/>
<dbReference type="RefSeq" id="XP_007333036.1">
    <property type="nucleotide sequence ID" value="XM_007332974.1"/>
</dbReference>
<evidence type="ECO:0000313" key="6">
    <source>
        <dbReference type="Proteomes" id="UP000008493"/>
    </source>
</evidence>
<dbReference type="PROSITE" id="PS51015">
    <property type="entry name" value="YDG"/>
    <property type="match status" value="1"/>
</dbReference>
<dbReference type="GO" id="GO:0061630">
    <property type="term" value="F:ubiquitin protein ligase activity"/>
    <property type="evidence" value="ECO:0007669"/>
    <property type="project" value="TreeGrafter"/>
</dbReference>
<sequence>MSSGPGQRFSLIRREIKASRGGSDATRRSESAATRQGFLTIGPKKRPPREGYYGPPKCPVGTMFASRKECSEAGVHFPLVAGISGSTSSTRRDANPGAFSIVLNGGYEDDVDDGNTILYTGAGGQTNTFSKTNSQVENQDIKHHFNHALRLNLYSGNPVRVVRGFKSESRWAPSEGYRYDGLYKVAGAKIKLGKSGHQVCLFRLERLPDQQPLEELQSHLP</sequence>
<protein>
    <recommendedName>
        <fullName evidence="4">YDG domain-containing protein</fullName>
    </recommendedName>
</protein>
<evidence type="ECO:0000313" key="5">
    <source>
        <dbReference type="EMBL" id="EKM76312.1"/>
    </source>
</evidence>
<dbReference type="EMBL" id="JH971403">
    <property type="protein sequence ID" value="EKM76312.1"/>
    <property type="molecule type" value="Genomic_DNA"/>
</dbReference>